<protein>
    <recommendedName>
        <fullName evidence="2">NAD-dependent epimerase/dehydratase domain-containing protein</fullName>
    </recommendedName>
</protein>
<comment type="similarity">
    <text evidence="1">Belongs to the NAD(P)-dependent epimerase/dehydratase family.</text>
</comment>
<dbReference type="Gene3D" id="3.40.50.720">
    <property type="entry name" value="NAD(P)-binding Rossmann-like Domain"/>
    <property type="match status" value="1"/>
</dbReference>
<sequence length="334" mass="38118">MEYMYGLHSHTWDSIEIEDAKKLIGPILILGASGFIGAKLFFNLSQCRNDIFGCSRDIKNSWRFKYHNWQNLESLDITNYKEVERLSKRIRPKTIFNLSSYGGHSHQTDIEQIHQVNYIGATNILRAIADIEYGAFIQAGSSSEYGLNSAGPKEDAKLVPNSAYAESKVKSYYMVNYYGQAMFPVMHLRLYSIYGPWQERKTLMPVLISHCLENKWPPLVDKEASHDFVYVDDCAYAFVKAALALYEKKGFGKAVNIATGVKTKTEDLVKISQRIFGVTSEPIFGSMLNEGRDLVNWYGNPELALKELSWYPRVGLNQGIELTSRWEQEFKKTA</sequence>
<dbReference type="InterPro" id="IPR001509">
    <property type="entry name" value="Epimerase_deHydtase"/>
</dbReference>
<dbReference type="InterPro" id="IPR036291">
    <property type="entry name" value="NAD(P)-bd_dom_sf"/>
</dbReference>
<gene>
    <name evidence="3" type="ORF">A2650_02385</name>
</gene>
<organism evidence="3 4">
    <name type="scientific">Candidatus Yanofskybacteria bacterium RIFCSPHIGHO2_01_FULL_41_53</name>
    <dbReference type="NCBI Taxonomy" id="1802663"/>
    <lineage>
        <taxon>Bacteria</taxon>
        <taxon>Candidatus Yanofskyibacteriota</taxon>
    </lineage>
</organism>
<dbReference type="Gene3D" id="3.90.25.10">
    <property type="entry name" value="UDP-galactose 4-epimerase, domain 1"/>
    <property type="match status" value="1"/>
</dbReference>
<feature type="domain" description="NAD-dependent epimerase/dehydratase" evidence="2">
    <location>
        <begin position="27"/>
        <end position="258"/>
    </location>
</feature>
<evidence type="ECO:0000256" key="1">
    <source>
        <dbReference type="ARBA" id="ARBA00007637"/>
    </source>
</evidence>
<evidence type="ECO:0000259" key="2">
    <source>
        <dbReference type="Pfam" id="PF01370"/>
    </source>
</evidence>
<dbReference type="Proteomes" id="UP000177117">
    <property type="component" value="Unassembled WGS sequence"/>
</dbReference>
<evidence type="ECO:0000313" key="3">
    <source>
        <dbReference type="EMBL" id="OGN01236.1"/>
    </source>
</evidence>
<dbReference type="AlphaFoldDB" id="A0A1F8EMJ0"/>
<proteinExistence type="inferred from homology"/>
<accession>A0A1F8EMJ0</accession>
<dbReference type="Pfam" id="PF01370">
    <property type="entry name" value="Epimerase"/>
    <property type="match status" value="1"/>
</dbReference>
<reference evidence="3 4" key="1">
    <citation type="journal article" date="2016" name="Nat. Commun.">
        <title>Thousands of microbial genomes shed light on interconnected biogeochemical processes in an aquifer system.</title>
        <authorList>
            <person name="Anantharaman K."/>
            <person name="Brown C.T."/>
            <person name="Hug L.A."/>
            <person name="Sharon I."/>
            <person name="Castelle C.J."/>
            <person name="Probst A.J."/>
            <person name="Thomas B.C."/>
            <person name="Singh A."/>
            <person name="Wilkins M.J."/>
            <person name="Karaoz U."/>
            <person name="Brodie E.L."/>
            <person name="Williams K.H."/>
            <person name="Hubbard S.S."/>
            <person name="Banfield J.F."/>
        </authorList>
    </citation>
    <scope>NUCLEOTIDE SEQUENCE [LARGE SCALE GENOMIC DNA]</scope>
</reference>
<evidence type="ECO:0000313" key="4">
    <source>
        <dbReference type="Proteomes" id="UP000177117"/>
    </source>
</evidence>
<dbReference type="PANTHER" id="PTHR43000">
    <property type="entry name" value="DTDP-D-GLUCOSE 4,6-DEHYDRATASE-RELATED"/>
    <property type="match status" value="1"/>
</dbReference>
<comment type="caution">
    <text evidence="3">The sequence shown here is derived from an EMBL/GenBank/DDBJ whole genome shotgun (WGS) entry which is preliminary data.</text>
</comment>
<dbReference type="EMBL" id="MGJD01000008">
    <property type="protein sequence ID" value="OGN01236.1"/>
    <property type="molecule type" value="Genomic_DNA"/>
</dbReference>
<dbReference type="SUPFAM" id="SSF51735">
    <property type="entry name" value="NAD(P)-binding Rossmann-fold domains"/>
    <property type="match status" value="1"/>
</dbReference>
<name>A0A1F8EMJ0_9BACT</name>